<reference evidence="12" key="1">
    <citation type="submission" date="2023-11" db="EMBL/GenBank/DDBJ databases">
        <authorList>
            <person name="Alioto T."/>
            <person name="Alioto T."/>
            <person name="Gomez Garrido J."/>
        </authorList>
    </citation>
    <scope>NUCLEOTIDE SEQUENCE</scope>
</reference>
<evidence type="ECO:0000256" key="3">
    <source>
        <dbReference type="ARBA" id="ARBA00022679"/>
    </source>
</evidence>
<evidence type="ECO:0000259" key="11">
    <source>
        <dbReference type="PROSITE" id="PS51873"/>
    </source>
</evidence>
<name>A0AAI8Z942_9PEZI</name>
<organism evidence="12 13">
    <name type="scientific">Lecanosticta acicola</name>
    <dbReference type="NCBI Taxonomy" id="111012"/>
    <lineage>
        <taxon>Eukaryota</taxon>
        <taxon>Fungi</taxon>
        <taxon>Dikarya</taxon>
        <taxon>Ascomycota</taxon>
        <taxon>Pezizomycotina</taxon>
        <taxon>Dothideomycetes</taxon>
        <taxon>Dothideomycetidae</taxon>
        <taxon>Mycosphaerellales</taxon>
        <taxon>Mycosphaerellaceae</taxon>
        <taxon>Lecanosticta</taxon>
    </lineage>
</organism>
<evidence type="ECO:0000256" key="1">
    <source>
        <dbReference type="ARBA" id="ARBA00001798"/>
    </source>
</evidence>
<evidence type="ECO:0000256" key="8">
    <source>
        <dbReference type="ARBA" id="ARBA00022833"/>
    </source>
</evidence>
<dbReference type="PROSITE" id="PS51873">
    <property type="entry name" value="TRIAD"/>
    <property type="match status" value="1"/>
</dbReference>
<keyword evidence="6" id="KW-0863">Zinc-finger</keyword>
<comment type="catalytic activity">
    <reaction evidence="1">
        <text>[E2 ubiquitin-conjugating enzyme]-S-ubiquitinyl-L-cysteine + [acceptor protein]-L-lysine = [E2 ubiquitin-conjugating enzyme]-L-cysteine + [acceptor protein]-N(6)-ubiquitinyl-L-lysine.</text>
        <dbReference type="EC" id="2.3.2.31"/>
    </reaction>
</comment>
<evidence type="ECO:0000256" key="7">
    <source>
        <dbReference type="ARBA" id="ARBA00022786"/>
    </source>
</evidence>
<proteinExistence type="predicted"/>
<dbReference type="InterPro" id="IPR013083">
    <property type="entry name" value="Znf_RING/FYVE/PHD"/>
</dbReference>
<feature type="compositionally biased region" description="Polar residues" evidence="10">
    <location>
        <begin position="72"/>
        <end position="82"/>
    </location>
</feature>
<evidence type="ECO:0000256" key="5">
    <source>
        <dbReference type="ARBA" id="ARBA00022737"/>
    </source>
</evidence>
<gene>
    <name evidence="12" type="ORF">LECACI_7A009804</name>
</gene>
<evidence type="ECO:0000256" key="4">
    <source>
        <dbReference type="ARBA" id="ARBA00022723"/>
    </source>
</evidence>
<keyword evidence="13" id="KW-1185">Reference proteome</keyword>
<keyword evidence="5" id="KW-0677">Repeat</keyword>
<keyword evidence="8" id="KW-0862">Zinc</keyword>
<comment type="caution">
    <text evidence="12">The sequence shown here is derived from an EMBL/GenBank/DDBJ whole genome shotgun (WGS) entry which is preliminary data.</text>
</comment>
<feature type="coiled-coil region" evidence="9">
    <location>
        <begin position="318"/>
        <end position="376"/>
    </location>
</feature>
<dbReference type="SUPFAM" id="SSF57850">
    <property type="entry name" value="RING/U-box"/>
    <property type="match status" value="3"/>
</dbReference>
<dbReference type="Pfam" id="PF22191">
    <property type="entry name" value="IBR_1"/>
    <property type="match status" value="1"/>
</dbReference>
<dbReference type="PANTHER" id="PTHR11685">
    <property type="entry name" value="RBR FAMILY RING FINGER AND IBR DOMAIN-CONTAINING"/>
    <property type="match status" value="1"/>
</dbReference>
<protein>
    <recommendedName>
        <fullName evidence="2">RBR-type E3 ubiquitin transferase</fullName>
        <ecNumber evidence="2">2.3.2.31</ecNumber>
    </recommendedName>
</protein>
<accession>A0AAI8Z942</accession>
<dbReference type="InterPro" id="IPR044066">
    <property type="entry name" value="TRIAD_supradom"/>
</dbReference>
<keyword evidence="9" id="KW-0175">Coiled coil</keyword>
<dbReference type="AlphaFoldDB" id="A0AAI8Z942"/>
<keyword evidence="12" id="KW-0436">Ligase</keyword>
<dbReference type="GO" id="GO:0061630">
    <property type="term" value="F:ubiquitin protein ligase activity"/>
    <property type="evidence" value="ECO:0007669"/>
    <property type="project" value="UniProtKB-EC"/>
</dbReference>
<dbReference type="SMART" id="SM00647">
    <property type="entry name" value="IBR"/>
    <property type="match status" value="2"/>
</dbReference>
<dbReference type="GO" id="GO:0008270">
    <property type="term" value="F:zinc ion binding"/>
    <property type="evidence" value="ECO:0007669"/>
    <property type="project" value="UniProtKB-KW"/>
</dbReference>
<dbReference type="Proteomes" id="UP001296104">
    <property type="component" value="Unassembled WGS sequence"/>
</dbReference>
<evidence type="ECO:0000256" key="6">
    <source>
        <dbReference type="ARBA" id="ARBA00022771"/>
    </source>
</evidence>
<sequence>MAVMMSVAMEYAYAGKLKRSNAKLKKKGQTLGIAATMSPAIDGPPAKTTSKFSLPSRTIPDDEVRPPGFPGPSSSKTNSPGPSRSRLSKPFRTKSGSSSTTLFASEPPDVPNADYSSVMEMRHKKKSIFSKLTRKFGKGVSKANQSPPRDHFIMRGDELMVDGRYDRYGLPVHPANIRRVRDNHTLEPQPSSPVYSNPYGEAALAQDMWGRRRMDSASSDLLLLEDDQSIQSEGSHPDPGPMPSIRGLDWDAMTETQLRAVIDIWDLIQPDLASPTDSGIELGHEPPTVYEGKGKARAMDTNDGVDFSHIDAQTVALAIDVEREEQAREERLQKLKTRDQAIALQRQEYLEQMFQLERDQIETQRLQDEEERLAAELASQRTCICCGDSKHPLDFPAKPPTAQCEHPSRTCFECMHSWLASELDSNGSENIKCAECPQVLAFGDVRRLATESTFTAYETLITRNALSSLPEFAWCLSPTCTSGQLNNSADGSENDRENYMHCVACGYKQCLHHRVPWHTGETCTQYTYRTSGQKSRDEEAATRAIIDSISKKCPGPNCGWRIQKIDGCDHMTCKKCRFEFCWECLASHREIRNVGNTAHEAWCKFHSDNLKLAWPFNVHG</sequence>
<dbReference type="Gene3D" id="3.30.40.10">
    <property type="entry name" value="Zinc/RING finger domain, C3HC4 (zinc finger)"/>
    <property type="match status" value="1"/>
</dbReference>
<dbReference type="Pfam" id="PF01485">
    <property type="entry name" value="IBR"/>
    <property type="match status" value="1"/>
</dbReference>
<dbReference type="Gene3D" id="1.20.120.1750">
    <property type="match status" value="1"/>
</dbReference>
<feature type="compositionally biased region" description="Polar residues" evidence="10">
    <location>
        <begin position="94"/>
        <end position="103"/>
    </location>
</feature>
<keyword evidence="4" id="KW-0479">Metal-binding</keyword>
<evidence type="ECO:0000256" key="2">
    <source>
        <dbReference type="ARBA" id="ARBA00012251"/>
    </source>
</evidence>
<dbReference type="EMBL" id="CAVMBE010000128">
    <property type="protein sequence ID" value="CAK4034646.1"/>
    <property type="molecule type" value="Genomic_DNA"/>
</dbReference>
<feature type="compositionally biased region" description="Polar residues" evidence="10">
    <location>
        <begin position="47"/>
        <end position="56"/>
    </location>
</feature>
<keyword evidence="7" id="KW-0833">Ubl conjugation pathway</keyword>
<evidence type="ECO:0000313" key="13">
    <source>
        <dbReference type="Proteomes" id="UP001296104"/>
    </source>
</evidence>
<evidence type="ECO:0000256" key="9">
    <source>
        <dbReference type="SAM" id="Coils"/>
    </source>
</evidence>
<feature type="domain" description="RING-type" evidence="11">
    <location>
        <begin position="379"/>
        <end position="603"/>
    </location>
</feature>
<dbReference type="EC" id="2.3.2.31" evidence="2"/>
<dbReference type="GO" id="GO:0016567">
    <property type="term" value="P:protein ubiquitination"/>
    <property type="evidence" value="ECO:0007669"/>
    <property type="project" value="InterPro"/>
</dbReference>
<evidence type="ECO:0000313" key="12">
    <source>
        <dbReference type="EMBL" id="CAK4034646.1"/>
    </source>
</evidence>
<dbReference type="CDD" id="cd20335">
    <property type="entry name" value="BRcat_RBR"/>
    <property type="match status" value="1"/>
</dbReference>
<dbReference type="GO" id="GO:0016874">
    <property type="term" value="F:ligase activity"/>
    <property type="evidence" value="ECO:0007669"/>
    <property type="project" value="UniProtKB-KW"/>
</dbReference>
<feature type="region of interest" description="Disordered" evidence="10">
    <location>
        <begin position="35"/>
        <end position="111"/>
    </location>
</feature>
<dbReference type="CDD" id="cd20336">
    <property type="entry name" value="Rcat_RBR"/>
    <property type="match status" value="1"/>
</dbReference>
<dbReference type="InterPro" id="IPR031127">
    <property type="entry name" value="E3_UB_ligase_RBR"/>
</dbReference>
<keyword evidence="3" id="KW-0808">Transferase</keyword>
<evidence type="ECO:0000256" key="10">
    <source>
        <dbReference type="SAM" id="MobiDB-lite"/>
    </source>
</evidence>
<dbReference type="InterPro" id="IPR002867">
    <property type="entry name" value="IBR_dom"/>
</dbReference>